<protein>
    <recommendedName>
        <fullName evidence="4">Acetyltransferase</fullName>
    </recommendedName>
</protein>
<gene>
    <name evidence="2" type="primary">LOC123117644</name>
</gene>
<evidence type="ECO:0008006" key="4">
    <source>
        <dbReference type="Google" id="ProtNLM"/>
    </source>
</evidence>
<name>A0A3B6LXP9_WHEAT</name>
<dbReference type="Proteomes" id="UP000019116">
    <property type="component" value="Chromosome 5B"/>
</dbReference>
<dbReference type="Gramene" id="TraesCS5B02G519900.1">
    <property type="protein sequence ID" value="TraesCS5B02G519900.1.cds1"/>
    <property type="gene ID" value="TraesCS5B02G519900"/>
</dbReference>
<dbReference type="InterPro" id="IPR051283">
    <property type="entry name" value="Sec_Metabolite_Acyltrans"/>
</dbReference>
<dbReference type="Gramene" id="TraesCAD_scaffold_029404_01G000200.1">
    <property type="protein sequence ID" value="TraesCAD_scaffold_029404_01G000200.1"/>
    <property type="gene ID" value="TraesCAD_scaffold_029404_01G000200"/>
</dbReference>
<accession>A0A3B6LXP9</accession>
<dbReference type="STRING" id="4565.A0A3B6LXP9"/>
<dbReference type="Gene3D" id="3.30.559.10">
    <property type="entry name" value="Chloramphenicol acetyltransferase-like domain"/>
    <property type="match status" value="2"/>
</dbReference>
<sequence length="462" mass="48817">MGSMGDVRILSRRMVRPEPTSLRPLEPETIHLTPWDLKNITVEHIQKGILLPKPPTTGGHVDVEGLASSFAGAIGRFYPYAGRLVVAVAPQSQSLIISLRCSGEGAEFIHAMAPAVTIADVTASPVVPRVVWSFFPLDRLLGVDAAAGSRPVLAAQVTELADGVFIAVSMNHGTADGTTFWQFFNTWSELSRAGAGDDVINSMPLPVFDRSFVGSCCAVPIPLPFGKLDDVVGQRVRLFPPVQECFIHFSAASVKELKAKSNAEMSGSGTGSTISSLQALLAHLWCAVCRARRLSPDQETAYIVLVGYRVRVGGIPASYAGNAVGIVTAKSTAGDIVGKGLGWAAWLLNRAVASCDEASTRDKLASWPQEPSFNCLPAIVAAVPTRTFTGSSPRFDVYRNDFGWGAPVAVRSGSGNKVDGKATVYAGRAGGGSMALEVCLAPEALARLVADEEFMSATSTVE</sequence>
<evidence type="ECO:0000256" key="1">
    <source>
        <dbReference type="ARBA" id="ARBA00022679"/>
    </source>
</evidence>
<dbReference type="Gramene" id="TraesPARA_EIv1.0_1752100.1">
    <property type="protein sequence ID" value="TraesPARA_EIv1.0_1752100.1.CDS1"/>
    <property type="gene ID" value="TraesPARA_EIv1.0_1752100"/>
</dbReference>
<reference evidence="2" key="2">
    <citation type="submission" date="2018-10" db="UniProtKB">
        <authorList>
            <consortium name="EnsemblPlants"/>
        </authorList>
    </citation>
    <scope>IDENTIFICATION</scope>
</reference>
<dbReference type="Gramene" id="TraesCS5B03G1263700.1">
    <property type="protein sequence ID" value="TraesCS5B03G1263700.1.CDS1"/>
    <property type="gene ID" value="TraesCS5B03G1263700"/>
</dbReference>
<proteinExistence type="predicted"/>
<dbReference type="GO" id="GO:0016747">
    <property type="term" value="F:acyltransferase activity, transferring groups other than amino-acyl groups"/>
    <property type="evidence" value="ECO:0000318"/>
    <property type="project" value="GO_Central"/>
</dbReference>
<dbReference type="RefSeq" id="XP_044394294.1">
    <property type="nucleotide sequence ID" value="XM_044538359.1"/>
</dbReference>
<dbReference type="OrthoDB" id="595207at2759"/>
<evidence type="ECO:0000313" key="2">
    <source>
        <dbReference type="EnsemblPlants" id="TraesCS5B02G519900.1.cds1"/>
    </source>
</evidence>
<evidence type="ECO:0000313" key="3">
    <source>
        <dbReference type="Proteomes" id="UP000019116"/>
    </source>
</evidence>
<dbReference type="Pfam" id="PF02458">
    <property type="entry name" value="Transferase"/>
    <property type="match status" value="1"/>
</dbReference>
<dbReference type="InterPro" id="IPR023213">
    <property type="entry name" value="CAT-like_dom_sf"/>
</dbReference>
<reference evidence="2" key="1">
    <citation type="submission" date="2018-08" db="EMBL/GenBank/DDBJ databases">
        <authorList>
            <person name="Rossello M."/>
        </authorList>
    </citation>
    <scope>NUCLEOTIDE SEQUENCE [LARGE SCALE GENOMIC DNA]</scope>
    <source>
        <strain evidence="2">cv. Chinese Spring</strain>
    </source>
</reference>
<keyword evidence="1" id="KW-0808">Transferase</keyword>
<dbReference type="EnsemblPlants" id="TraesCS5B02G519900.1">
    <property type="protein sequence ID" value="TraesCS5B02G519900.1.cds1"/>
    <property type="gene ID" value="TraesCS5B02G519900"/>
</dbReference>
<dbReference type="GO" id="GO:0005737">
    <property type="term" value="C:cytoplasm"/>
    <property type="evidence" value="ECO:0000318"/>
    <property type="project" value="GO_Central"/>
</dbReference>
<dbReference type="OMA" id="LAGMNIC"/>
<keyword evidence="3" id="KW-1185">Reference proteome</keyword>
<dbReference type="PANTHER" id="PTHR31896">
    <property type="entry name" value="FAMILY REGULATORY PROTEIN, PUTATIVE (AFU_ORTHOLOGUE AFUA_3G14730)-RELATED"/>
    <property type="match status" value="1"/>
</dbReference>
<dbReference type="AlphaFoldDB" id="A0A3B6LXP9"/>
<dbReference type="SMR" id="A0A3B6LXP9"/>
<dbReference type="GeneID" id="123117644"/>
<dbReference type="PANTHER" id="PTHR31896:SF70">
    <property type="entry name" value="ACETYLTRANSFERASE"/>
    <property type="match status" value="1"/>
</dbReference>
<dbReference type="PaxDb" id="4565-Traes_5BL_9748993EC1.2"/>
<organism evidence="2">
    <name type="scientific">Triticum aestivum</name>
    <name type="common">Wheat</name>
    <dbReference type="NCBI Taxonomy" id="4565"/>
    <lineage>
        <taxon>Eukaryota</taxon>
        <taxon>Viridiplantae</taxon>
        <taxon>Streptophyta</taxon>
        <taxon>Embryophyta</taxon>
        <taxon>Tracheophyta</taxon>
        <taxon>Spermatophyta</taxon>
        <taxon>Magnoliopsida</taxon>
        <taxon>Liliopsida</taxon>
        <taxon>Poales</taxon>
        <taxon>Poaceae</taxon>
        <taxon>BOP clade</taxon>
        <taxon>Pooideae</taxon>
        <taxon>Triticodae</taxon>
        <taxon>Triticeae</taxon>
        <taxon>Triticinae</taxon>
        <taxon>Triticum</taxon>
    </lineage>
</organism>